<accession>A0AA88JBC1</accession>
<proteinExistence type="predicted"/>
<keyword evidence="2" id="KW-1185">Reference proteome</keyword>
<dbReference type="AlphaFoldDB" id="A0AA88JBC1"/>
<protein>
    <submittedName>
        <fullName evidence="1">Uncharacterized protein</fullName>
    </submittedName>
</protein>
<organism evidence="1 2">
    <name type="scientific">Ficus carica</name>
    <name type="common">Common fig</name>
    <dbReference type="NCBI Taxonomy" id="3494"/>
    <lineage>
        <taxon>Eukaryota</taxon>
        <taxon>Viridiplantae</taxon>
        <taxon>Streptophyta</taxon>
        <taxon>Embryophyta</taxon>
        <taxon>Tracheophyta</taxon>
        <taxon>Spermatophyta</taxon>
        <taxon>Magnoliopsida</taxon>
        <taxon>eudicotyledons</taxon>
        <taxon>Gunneridae</taxon>
        <taxon>Pentapetalae</taxon>
        <taxon>rosids</taxon>
        <taxon>fabids</taxon>
        <taxon>Rosales</taxon>
        <taxon>Moraceae</taxon>
        <taxon>Ficeae</taxon>
        <taxon>Ficus</taxon>
    </lineage>
</organism>
<gene>
    <name evidence="1" type="ORF">TIFTF001_039694</name>
</gene>
<dbReference type="EMBL" id="BTGU01001208">
    <property type="protein sequence ID" value="GMN70653.1"/>
    <property type="molecule type" value="Genomic_DNA"/>
</dbReference>
<comment type="caution">
    <text evidence="1">The sequence shown here is derived from an EMBL/GenBank/DDBJ whole genome shotgun (WGS) entry which is preliminary data.</text>
</comment>
<name>A0AA88JBC1_FICCA</name>
<dbReference type="Proteomes" id="UP001187192">
    <property type="component" value="Unassembled WGS sequence"/>
</dbReference>
<reference evidence="1" key="1">
    <citation type="submission" date="2023-07" db="EMBL/GenBank/DDBJ databases">
        <title>draft genome sequence of fig (Ficus carica).</title>
        <authorList>
            <person name="Takahashi T."/>
            <person name="Nishimura K."/>
        </authorList>
    </citation>
    <scope>NUCLEOTIDE SEQUENCE</scope>
</reference>
<evidence type="ECO:0000313" key="2">
    <source>
        <dbReference type="Proteomes" id="UP001187192"/>
    </source>
</evidence>
<sequence>MAAAVAAAIWVRSWAADGVGDGNRDHADSEPMGFRTRSVLGFGASWAFAGVGEPLGEA</sequence>
<evidence type="ECO:0000313" key="1">
    <source>
        <dbReference type="EMBL" id="GMN70653.1"/>
    </source>
</evidence>